<feature type="domain" description="Cytidyltransferase-like" evidence="3">
    <location>
        <begin position="1"/>
        <end position="87"/>
    </location>
</feature>
<dbReference type="Proteomes" id="UP000231134">
    <property type="component" value="Unassembled WGS sequence"/>
</dbReference>
<dbReference type="GO" id="GO:0016779">
    <property type="term" value="F:nucleotidyltransferase activity"/>
    <property type="evidence" value="ECO:0007669"/>
    <property type="project" value="UniProtKB-KW"/>
</dbReference>
<gene>
    <name evidence="4" type="ORF">BGX16_1608</name>
</gene>
<keyword evidence="5" id="KW-1185">Reference proteome</keyword>
<evidence type="ECO:0000313" key="5">
    <source>
        <dbReference type="Proteomes" id="UP000231134"/>
    </source>
</evidence>
<comment type="caution">
    <text evidence="4">The sequence shown here is derived from an EMBL/GenBank/DDBJ whole genome shotgun (WGS) entry which is preliminary data.</text>
</comment>
<keyword evidence="2 4" id="KW-0548">Nucleotidyltransferase</keyword>
<dbReference type="AlphaFoldDB" id="A0A2M9A7E1"/>
<dbReference type="SUPFAM" id="SSF52374">
    <property type="entry name" value="Nucleotidylyl transferase"/>
    <property type="match status" value="1"/>
</dbReference>
<evidence type="ECO:0000313" key="4">
    <source>
        <dbReference type="EMBL" id="PJJ41622.1"/>
    </source>
</evidence>
<reference evidence="4 5" key="1">
    <citation type="submission" date="2017-11" db="EMBL/GenBank/DDBJ databases">
        <title>Animal gut microbial communities from fecal samples from Wisconsin, USA.</title>
        <authorList>
            <person name="Neumann A."/>
        </authorList>
    </citation>
    <scope>NUCLEOTIDE SEQUENCE [LARGE SCALE GENOMIC DNA]</scope>
    <source>
        <strain evidence="4 5">UWS3</strain>
    </source>
</reference>
<dbReference type="EMBL" id="PGEX01000001">
    <property type="protein sequence ID" value="PJJ41622.1"/>
    <property type="molecule type" value="Genomic_DNA"/>
</dbReference>
<keyword evidence="1 4" id="KW-0808">Transferase</keyword>
<dbReference type="InterPro" id="IPR004821">
    <property type="entry name" value="Cyt_trans-like"/>
</dbReference>
<proteinExistence type="predicted"/>
<sequence>MFHIGHLNLLRHAKEQCETLIVGVNADSLVLRYKNKIPVVNEKDRAEIIKELRCVDDVRICDTLEKKVIWNDLHFDAIFIGDDWKGNDRWLQTEKDLAPLGVDE</sequence>
<dbReference type="InterPro" id="IPR014729">
    <property type="entry name" value="Rossmann-like_a/b/a_fold"/>
</dbReference>
<name>A0A2M9A7E1_9BACT</name>
<evidence type="ECO:0000256" key="2">
    <source>
        <dbReference type="ARBA" id="ARBA00022695"/>
    </source>
</evidence>
<dbReference type="NCBIfam" id="TIGR00125">
    <property type="entry name" value="cyt_tran_rel"/>
    <property type="match status" value="1"/>
</dbReference>
<dbReference type="Gene3D" id="3.40.50.620">
    <property type="entry name" value="HUPs"/>
    <property type="match status" value="1"/>
</dbReference>
<dbReference type="PANTHER" id="PTHR43793">
    <property type="entry name" value="FAD SYNTHASE"/>
    <property type="match status" value="1"/>
</dbReference>
<evidence type="ECO:0000256" key="1">
    <source>
        <dbReference type="ARBA" id="ARBA00022679"/>
    </source>
</evidence>
<dbReference type="PANTHER" id="PTHR43793:SF1">
    <property type="entry name" value="FAD SYNTHASE"/>
    <property type="match status" value="1"/>
</dbReference>
<protein>
    <submittedName>
        <fullName evidence="4">Glycerol-3-phosphate cytidylyltransferase</fullName>
    </submittedName>
</protein>
<dbReference type="Pfam" id="PF01467">
    <property type="entry name" value="CTP_transf_like"/>
    <property type="match status" value="1"/>
</dbReference>
<evidence type="ECO:0000259" key="3">
    <source>
        <dbReference type="Pfam" id="PF01467"/>
    </source>
</evidence>
<dbReference type="InterPro" id="IPR050385">
    <property type="entry name" value="Archaeal_FAD_synthase"/>
</dbReference>
<organism evidence="4 5">
    <name type="scientific">Hallerella succinigenes</name>
    <dbReference type="NCBI Taxonomy" id="1896222"/>
    <lineage>
        <taxon>Bacteria</taxon>
        <taxon>Pseudomonadati</taxon>
        <taxon>Fibrobacterota</taxon>
        <taxon>Fibrobacteria</taxon>
        <taxon>Fibrobacterales</taxon>
        <taxon>Fibrobacteraceae</taxon>
        <taxon>Hallerella</taxon>
    </lineage>
</organism>
<accession>A0A2M9A7E1</accession>